<dbReference type="RefSeq" id="XP_008898160.1">
    <property type="nucleotide sequence ID" value="XM_008899912.1"/>
</dbReference>
<dbReference type="OMA" id="VETCETI"/>
<dbReference type="GeneID" id="20176108"/>
<protein>
    <recommendedName>
        <fullName evidence="3">CCHC-type domain-containing protein</fullName>
    </recommendedName>
</protein>
<dbReference type="PROSITE" id="PS50158">
    <property type="entry name" value="ZF_CCHC"/>
    <property type="match status" value="1"/>
</dbReference>
<evidence type="ECO:0000256" key="2">
    <source>
        <dbReference type="SAM" id="MobiDB-lite"/>
    </source>
</evidence>
<evidence type="ECO:0000256" key="1">
    <source>
        <dbReference type="PROSITE-ProRule" id="PRU00047"/>
    </source>
</evidence>
<keyword evidence="1" id="KW-0479">Metal-binding</keyword>
<dbReference type="EMBL" id="KI669568">
    <property type="protein sequence ID" value="ETN17093.1"/>
    <property type="molecule type" value="Genomic_DNA"/>
</dbReference>
<dbReference type="Proteomes" id="UP000018817">
    <property type="component" value="Unassembled WGS sequence"/>
</dbReference>
<dbReference type="InterPro" id="IPR036875">
    <property type="entry name" value="Znf_CCHC_sf"/>
</dbReference>
<reference evidence="4 5" key="2">
    <citation type="submission" date="2013-11" db="EMBL/GenBank/DDBJ databases">
        <title>The Genome Sequence of Phytophthora parasitica INRA-310.</title>
        <authorList>
            <consortium name="The Broad Institute Genomics Platform"/>
            <person name="Russ C."/>
            <person name="Tyler B."/>
            <person name="Panabieres F."/>
            <person name="Shan W."/>
            <person name="Tripathy S."/>
            <person name="Grunwald N."/>
            <person name="Machado M."/>
            <person name="Johnson C.S."/>
            <person name="Arredondo F."/>
            <person name="Hong C."/>
            <person name="Coffey M."/>
            <person name="Young S.K."/>
            <person name="Zeng Q."/>
            <person name="Gargeya S."/>
            <person name="Fitzgerald M."/>
            <person name="Abouelleil A."/>
            <person name="Alvarado L."/>
            <person name="Chapman S.B."/>
            <person name="Gainer-Dewar J."/>
            <person name="Goldberg J."/>
            <person name="Griggs A."/>
            <person name="Gujja S."/>
            <person name="Hansen M."/>
            <person name="Howarth C."/>
            <person name="Imamovic A."/>
            <person name="Ireland A."/>
            <person name="Larimer J."/>
            <person name="McCowan C."/>
            <person name="Murphy C."/>
            <person name="Pearson M."/>
            <person name="Poon T.W."/>
            <person name="Priest M."/>
            <person name="Roberts A."/>
            <person name="Saif S."/>
            <person name="Shea T."/>
            <person name="Sykes S."/>
            <person name="Wortman J."/>
            <person name="Nusbaum C."/>
            <person name="Birren B."/>
        </authorList>
    </citation>
    <scope>NUCLEOTIDE SEQUENCE [LARGE SCALE GENOMIC DNA]</scope>
    <source>
        <strain evidence="4 5">INRA-310</strain>
    </source>
</reference>
<evidence type="ECO:0000313" key="4">
    <source>
        <dbReference type="EMBL" id="ETN17093.1"/>
    </source>
</evidence>
<reference evidence="5" key="1">
    <citation type="submission" date="2011-12" db="EMBL/GenBank/DDBJ databases">
        <authorList>
            <consortium name="The Broad Institute Genome Sequencing Platform"/>
            <person name="Russ C."/>
            <person name="Tyler B."/>
            <person name="Panabieres F."/>
            <person name="Shan W."/>
            <person name="Tripathy S."/>
            <person name="Grunwald N."/>
            <person name="Machado M."/>
            <person name="Young S.K."/>
            <person name="Zeng Q."/>
            <person name="Gargeya S."/>
            <person name="Fitzgerald M."/>
            <person name="Haas B."/>
            <person name="Abouelleil A."/>
            <person name="Alvarado L."/>
            <person name="Arachchi H.M."/>
            <person name="Berlin A."/>
            <person name="Chapman S.B."/>
            <person name="Gearin G."/>
            <person name="Goldberg J."/>
            <person name="Griggs A."/>
            <person name="Gujja S."/>
            <person name="Hansen M."/>
            <person name="Heiman D."/>
            <person name="Howarth C."/>
            <person name="Larimer J."/>
            <person name="Lui A."/>
            <person name="MacDonald P.J.P."/>
            <person name="McCowen C."/>
            <person name="Montmayeur A."/>
            <person name="Murphy C."/>
            <person name="Neiman D."/>
            <person name="Pearson M."/>
            <person name="Priest M."/>
            <person name="Roberts A."/>
            <person name="Saif S."/>
            <person name="Shea T."/>
            <person name="Sisk P."/>
            <person name="Stolte C."/>
            <person name="Sykes S."/>
            <person name="Wortman J."/>
            <person name="Nusbaum C."/>
            <person name="Birren B."/>
        </authorList>
    </citation>
    <scope>NUCLEOTIDE SEQUENCE [LARGE SCALE GENOMIC DNA]</scope>
    <source>
        <strain evidence="5">INRA-310</strain>
    </source>
</reference>
<keyword evidence="1" id="KW-0863">Zinc-finger</keyword>
<dbReference type="GO" id="GO:0003676">
    <property type="term" value="F:nucleic acid binding"/>
    <property type="evidence" value="ECO:0007669"/>
    <property type="project" value="InterPro"/>
</dbReference>
<dbReference type="GO" id="GO:0008270">
    <property type="term" value="F:zinc ion binding"/>
    <property type="evidence" value="ECO:0007669"/>
    <property type="project" value="UniProtKB-KW"/>
</dbReference>
<proteinExistence type="predicted"/>
<keyword evidence="1" id="KW-0862">Zinc</keyword>
<organism evidence="4 5">
    <name type="scientific">Phytophthora nicotianae (strain INRA-310)</name>
    <name type="common">Phytophthora parasitica</name>
    <dbReference type="NCBI Taxonomy" id="761204"/>
    <lineage>
        <taxon>Eukaryota</taxon>
        <taxon>Sar</taxon>
        <taxon>Stramenopiles</taxon>
        <taxon>Oomycota</taxon>
        <taxon>Peronosporomycetes</taxon>
        <taxon>Peronosporales</taxon>
        <taxon>Peronosporaceae</taxon>
        <taxon>Phytophthora</taxon>
    </lineage>
</organism>
<evidence type="ECO:0000313" key="5">
    <source>
        <dbReference type="Proteomes" id="UP000018817"/>
    </source>
</evidence>
<sequence>MSTAASRMPSDFLYEASREIRPPPYYRQAGQSLQRKTQKPDHSRGSKRRRNRGECNAKRSTPRLDAQINASSGDASSDDDEGPAIAAFFASQLSAAAVKRRQQYSCEQCGKTGHNIKTCKNVNKEYEEAGVPIKPGKYLVGECPFTICGIRSGYEGAVDS</sequence>
<dbReference type="SUPFAM" id="SSF57756">
    <property type="entry name" value="Retrovirus zinc finger-like domains"/>
    <property type="match status" value="1"/>
</dbReference>
<feature type="region of interest" description="Disordered" evidence="2">
    <location>
        <begin position="1"/>
        <end position="82"/>
    </location>
</feature>
<dbReference type="AlphaFoldDB" id="W2QVD8"/>
<feature type="domain" description="CCHC-type" evidence="3">
    <location>
        <begin position="106"/>
        <end position="121"/>
    </location>
</feature>
<dbReference type="InterPro" id="IPR001878">
    <property type="entry name" value="Znf_CCHC"/>
</dbReference>
<name>W2QVD8_PHYN3</name>
<accession>W2QVD8</accession>
<gene>
    <name evidence="4" type="ORF">PPTG_06118</name>
</gene>
<evidence type="ECO:0000259" key="3">
    <source>
        <dbReference type="PROSITE" id="PS50158"/>
    </source>
</evidence>
<dbReference type="VEuPathDB" id="FungiDB:PPTG_06118"/>